<dbReference type="PANTHER" id="PTHR33910">
    <property type="entry name" value="PROTEIN TRANSLOCASE SUBUNIT SECE"/>
    <property type="match status" value="1"/>
</dbReference>
<dbReference type="GO" id="GO:0008320">
    <property type="term" value="F:protein transmembrane transporter activity"/>
    <property type="evidence" value="ECO:0007669"/>
    <property type="project" value="UniProtKB-UniRule"/>
</dbReference>
<evidence type="ECO:0000256" key="8">
    <source>
        <dbReference type="ARBA" id="ARBA00023136"/>
    </source>
</evidence>
<dbReference type="Proteomes" id="UP000295325">
    <property type="component" value="Unassembled WGS sequence"/>
</dbReference>
<evidence type="ECO:0000256" key="7">
    <source>
        <dbReference type="ARBA" id="ARBA00023010"/>
    </source>
</evidence>
<comment type="similarity">
    <text evidence="9">Belongs to the SecE/SEC61-gamma family.</text>
</comment>
<keyword evidence="5 9" id="KW-0653">Protein transport</keyword>
<comment type="subcellular location">
    <subcellularLocation>
        <location evidence="9">Cell membrane</location>
        <topology evidence="9">Single-pass membrane protein</topology>
    </subcellularLocation>
    <subcellularLocation>
        <location evidence="1">Membrane</location>
    </subcellularLocation>
</comment>
<dbReference type="GO" id="GO:0006605">
    <property type="term" value="P:protein targeting"/>
    <property type="evidence" value="ECO:0007669"/>
    <property type="project" value="UniProtKB-UniRule"/>
</dbReference>
<keyword evidence="11" id="KW-1185">Reference proteome</keyword>
<dbReference type="AlphaFoldDB" id="A0A4R7K4A5"/>
<dbReference type="InterPro" id="IPR038379">
    <property type="entry name" value="SecE_sf"/>
</dbReference>
<sequence>MAAQTKVGNVLGANPVVKFFRELKAEFKKITWPPKEEVSNTTGVVLSTVAFFTLVLWLFDSVFGYILRTVIKYIK</sequence>
<comment type="caution">
    <text evidence="10">The sequence shown here is derived from an EMBL/GenBank/DDBJ whole genome shotgun (WGS) entry which is preliminary data.</text>
</comment>
<protein>
    <recommendedName>
        <fullName evidence="9">Protein translocase subunit SecE</fullName>
    </recommendedName>
</protein>
<dbReference type="OrthoDB" id="9799073at2"/>
<feature type="transmembrane region" description="Helical" evidence="9">
    <location>
        <begin position="44"/>
        <end position="67"/>
    </location>
</feature>
<dbReference type="Gene3D" id="1.20.5.1030">
    <property type="entry name" value="Preprotein translocase secy subunit"/>
    <property type="match status" value="1"/>
</dbReference>
<keyword evidence="3 9" id="KW-1003">Cell membrane</keyword>
<keyword evidence="8 9" id="KW-0472">Membrane</keyword>
<dbReference type="GO" id="GO:0005886">
    <property type="term" value="C:plasma membrane"/>
    <property type="evidence" value="ECO:0007669"/>
    <property type="project" value="UniProtKB-SubCell"/>
</dbReference>
<dbReference type="GO" id="GO:0065002">
    <property type="term" value="P:intracellular protein transmembrane transport"/>
    <property type="evidence" value="ECO:0007669"/>
    <property type="project" value="UniProtKB-UniRule"/>
</dbReference>
<evidence type="ECO:0000256" key="2">
    <source>
        <dbReference type="ARBA" id="ARBA00022448"/>
    </source>
</evidence>
<dbReference type="NCBIfam" id="TIGR00964">
    <property type="entry name" value="secE_bact"/>
    <property type="match status" value="1"/>
</dbReference>
<dbReference type="RefSeq" id="WP_133629408.1">
    <property type="nucleotide sequence ID" value="NZ_SOAZ01000040.1"/>
</dbReference>
<keyword evidence="6 9" id="KW-1133">Transmembrane helix</keyword>
<evidence type="ECO:0000256" key="9">
    <source>
        <dbReference type="HAMAP-Rule" id="MF_00422"/>
    </source>
</evidence>
<dbReference type="HAMAP" id="MF_00422">
    <property type="entry name" value="SecE"/>
    <property type="match status" value="1"/>
</dbReference>
<dbReference type="InterPro" id="IPR001901">
    <property type="entry name" value="Translocase_SecE/Sec61-g"/>
</dbReference>
<keyword evidence="2 9" id="KW-0813">Transport</keyword>
<evidence type="ECO:0000256" key="4">
    <source>
        <dbReference type="ARBA" id="ARBA00022692"/>
    </source>
</evidence>
<organism evidence="10 11">
    <name type="scientific">Fonticella tunisiensis</name>
    <dbReference type="NCBI Taxonomy" id="1096341"/>
    <lineage>
        <taxon>Bacteria</taxon>
        <taxon>Bacillati</taxon>
        <taxon>Bacillota</taxon>
        <taxon>Clostridia</taxon>
        <taxon>Eubacteriales</taxon>
        <taxon>Clostridiaceae</taxon>
        <taxon>Fonticella</taxon>
    </lineage>
</organism>
<evidence type="ECO:0000313" key="11">
    <source>
        <dbReference type="Proteomes" id="UP000295325"/>
    </source>
</evidence>
<dbReference type="PRINTS" id="PR01650">
    <property type="entry name" value="SECETRNLCASE"/>
</dbReference>
<accession>A0A4R7K4A5</accession>
<dbReference type="EMBL" id="SOAZ01000040">
    <property type="protein sequence ID" value="TDT46015.1"/>
    <property type="molecule type" value="Genomic_DNA"/>
</dbReference>
<dbReference type="GO" id="GO:0009306">
    <property type="term" value="P:protein secretion"/>
    <property type="evidence" value="ECO:0007669"/>
    <property type="project" value="UniProtKB-UniRule"/>
</dbReference>
<proteinExistence type="inferred from homology"/>
<keyword evidence="7 9" id="KW-0811">Translocation</keyword>
<keyword evidence="4 9" id="KW-0812">Transmembrane</keyword>
<comment type="subunit">
    <text evidence="9">Component of the Sec protein translocase complex. Heterotrimer consisting of SecY, SecE and SecG subunits. The heterotrimers can form oligomers, although 1 heterotrimer is thought to be able to translocate proteins. Interacts with the ribosome. Interacts with SecDF, and other proteins may be involved. Interacts with SecA.</text>
</comment>
<dbReference type="PANTHER" id="PTHR33910:SF1">
    <property type="entry name" value="PROTEIN TRANSLOCASE SUBUNIT SECE"/>
    <property type="match status" value="1"/>
</dbReference>
<evidence type="ECO:0000256" key="1">
    <source>
        <dbReference type="ARBA" id="ARBA00004370"/>
    </source>
</evidence>
<dbReference type="Pfam" id="PF00584">
    <property type="entry name" value="SecE"/>
    <property type="match status" value="1"/>
</dbReference>
<gene>
    <name evidence="9" type="primary">secE</name>
    <name evidence="10" type="ORF">EDD71_1402</name>
</gene>
<evidence type="ECO:0000256" key="5">
    <source>
        <dbReference type="ARBA" id="ARBA00022927"/>
    </source>
</evidence>
<dbReference type="InterPro" id="IPR005807">
    <property type="entry name" value="SecE_bac"/>
</dbReference>
<comment type="function">
    <text evidence="9">Essential subunit of the Sec protein translocation channel SecYEG. Clamps together the 2 halves of SecY. May contact the channel plug during translocation.</text>
</comment>
<name>A0A4R7K4A5_9CLOT</name>
<evidence type="ECO:0000256" key="3">
    <source>
        <dbReference type="ARBA" id="ARBA00022475"/>
    </source>
</evidence>
<reference evidence="10 11" key="1">
    <citation type="submission" date="2019-03" db="EMBL/GenBank/DDBJ databases">
        <title>Genomic Encyclopedia of Type Strains, Phase IV (KMG-IV): sequencing the most valuable type-strain genomes for metagenomic binning, comparative biology and taxonomic classification.</title>
        <authorList>
            <person name="Goeker M."/>
        </authorList>
    </citation>
    <scope>NUCLEOTIDE SEQUENCE [LARGE SCALE GENOMIC DNA]</scope>
    <source>
        <strain evidence="10 11">DSM 24455</strain>
    </source>
</reference>
<dbReference type="PROSITE" id="PS01067">
    <property type="entry name" value="SECE_SEC61G"/>
    <property type="match status" value="1"/>
</dbReference>
<evidence type="ECO:0000256" key="6">
    <source>
        <dbReference type="ARBA" id="ARBA00022989"/>
    </source>
</evidence>
<dbReference type="GO" id="GO:0043952">
    <property type="term" value="P:protein transport by the Sec complex"/>
    <property type="evidence" value="ECO:0007669"/>
    <property type="project" value="UniProtKB-UniRule"/>
</dbReference>
<evidence type="ECO:0000313" key="10">
    <source>
        <dbReference type="EMBL" id="TDT46015.1"/>
    </source>
</evidence>